<dbReference type="Proteomes" id="UP000680750">
    <property type="component" value="Chromosome"/>
</dbReference>
<accession>A0A810L021</accession>
<dbReference type="KEGG" id="aser:Asera_17060"/>
<reference evidence="1" key="1">
    <citation type="submission" date="2020-08" db="EMBL/GenBank/DDBJ databases">
        <title>Whole genome shotgun sequence of Actinocatenispora sera NBRC 101916.</title>
        <authorList>
            <person name="Komaki H."/>
            <person name="Tamura T."/>
        </authorList>
    </citation>
    <scope>NUCLEOTIDE SEQUENCE</scope>
    <source>
        <strain evidence="1">NBRC 101916</strain>
    </source>
</reference>
<dbReference type="EMBL" id="AP023354">
    <property type="protein sequence ID" value="BCJ27598.1"/>
    <property type="molecule type" value="Genomic_DNA"/>
</dbReference>
<name>A0A810L021_9ACTN</name>
<dbReference type="SUPFAM" id="SSF51445">
    <property type="entry name" value="(Trans)glycosidases"/>
    <property type="match status" value="1"/>
</dbReference>
<sequence length="311" mass="34292">MDGRGINYDTGFLPGLASRPGYDRDAVRRDMDTIVDRLHCDTVRISGGDLERLDVAAEAAAERGLRVWYCPFPVDLPPERMTELFVDGATRAERLRRRGAEVVYLTGCELSLFATGFLPGDTYRDRLAAIAAADLDWWLSLGPVTERVNEFLAATVARVRAVFGGAVSYASGPWEAVDWAPYDLVGVDAYRAAHNAESYRELLQEQFRHGKPVAVTEFGTCPYRGAGDRGGTAWQVPDGAERDEQEQVRYLTELLDVFEAAGVHTALWFTFADFLRTGDADLGSYGVVGVGPDGVRTPRAVFAAMADRYRH</sequence>
<keyword evidence="2" id="KW-1185">Reference proteome</keyword>
<gene>
    <name evidence="1" type="ORF">Asera_17060</name>
</gene>
<dbReference type="AlphaFoldDB" id="A0A810L021"/>
<protein>
    <recommendedName>
        <fullName evidence="3">Abortive infection protein</fullName>
    </recommendedName>
</protein>
<dbReference type="OrthoDB" id="151193at2"/>
<organism evidence="1 2">
    <name type="scientific">Actinocatenispora sera</name>
    <dbReference type="NCBI Taxonomy" id="390989"/>
    <lineage>
        <taxon>Bacteria</taxon>
        <taxon>Bacillati</taxon>
        <taxon>Actinomycetota</taxon>
        <taxon>Actinomycetes</taxon>
        <taxon>Micromonosporales</taxon>
        <taxon>Micromonosporaceae</taxon>
        <taxon>Actinocatenispora</taxon>
    </lineage>
</organism>
<dbReference type="RefSeq" id="WP_030449070.1">
    <property type="nucleotide sequence ID" value="NZ_AP023354.1"/>
</dbReference>
<evidence type="ECO:0000313" key="2">
    <source>
        <dbReference type="Proteomes" id="UP000680750"/>
    </source>
</evidence>
<dbReference type="Gene3D" id="3.20.20.80">
    <property type="entry name" value="Glycosidases"/>
    <property type="match status" value="1"/>
</dbReference>
<dbReference type="InterPro" id="IPR017853">
    <property type="entry name" value="GH"/>
</dbReference>
<evidence type="ECO:0008006" key="3">
    <source>
        <dbReference type="Google" id="ProtNLM"/>
    </source>
</evidence>
<proteinExistence type="predicted"/>
<evidence type="ECO:0000313" key="1">
    <source>
        <dbReference type="EMBL" id="BCJ27598.1"/>
    </source>
</evidence>